<keyword evidence="6 7" id="KW-0414">Isoprene biosynthesis</keyword>
<feature type="binding site" evidence="7">
    <location>
        <position position="278"/>
    </location>
    <ligand>
        <name>[4Fe-4S] cluster</name>
        <dbReference type="ChEBI" id="CHEBI:49883"/>
    </ligand>
</feature>
<evidence type="ECO:0000256" key="7">
    <source>
        <dbReference type="HAMAP-Rule" id="MF_00159"/>
    </source>
</evidence>
<evidence type="ECO:0000256" key="5">
    <source>
        <dbReference type="ARBA" id="ARBA00023014"/>
    </source>
</evidence>
<dbReference type="EMBL" id="CP011299">
    <property type="protein sequence ID" value="ANF17049.1"/>
    <property type="molecule type" value="Genomic_DNA"/>
</dbReference>
<dbReference type="InterPro" id="IPR016425">
    <property type="entry name" value="IspG_bac"/>
</dbReference>
<keyword evidence="4 7" id="KW-0408">Iron</keyword>
<dbReference type="GO" id="GO:0016114">
    <property type="term" value="P:terpenoid biosynthetic process"/>
    <property type="evidence" value="ECO:0007669"/>
    <property type="project" value="InterPro"/>
</dbReference>
<dbReference type="AlphaFoldDB" id="A0A172WDJ1"/>
<dbReference type="PANTHER" id="PTHR30454">
    <property type="entry name" value="4-HYDROXY-3-METHYLBUT-2-EN-1-YL DIPHOSPHATE SYNTHASE"/>
    <property type="match status" value="1"/>
</dbReference>
<feature type="domain" description="IspG C-terminal" evidence="9">
    <location>
        <begin position="271"/>
        <end position="359"/>
    </location>
</feature>
<dbReference type="Gene3D" id="3.30.413.10">
    <property type="entry name" value="Sulfite Reductase Hemoprotein, domain 1"/>
    <property type="match status" value="1"/>
</dbReference>
<dbReference type="Pfam" id="PF26540">
    <property type="entry name" value="GcpE_C"/>
    <property type="match status" value="1"/>
</dbReference>
<dbReference type="InterPro" id="IPR045854">
    <property type="entry name" value="NO2/SO3_Rdtase_4Fe4S_sf"/>
</dbReference>
<sequence>METDKKNMKEHIQRRTSDRINVGNVPIGNNAPISVQTMTNTETTDISSTVSQIIKLKNVGADIVRISVPTLEAAEAFKKIKKQVDIPLIADVHFNYKIAIKVLNDGADCLRINPGNIGNKNRIKQVIDCAKYNNIPIRIGINSGSLEKDILEKYKFPTSEALLESAMRHINYLDNFNFDKFKVSIKSSDISIAVKSYKMLAEKISQPLHVGITESGGFRNGTVKSSIGIGLLLLDGIGDTIRVSLAENPIEEVKVGFDILRALHIRLKGINFIACPTCSRQEFDVIKVVKILEKRLEDINTPMNVSIIGCIVNGLGEALTSTIGITGYRKNSVLYEDGIRQLKRINNDEIIDELEHKIRKKSRELILST</sequence>
<dbReference type="SUPFAM" id="SSF56014">
    <property type="entry name" value="Nitrite and sulphite reductase 4Fe-4S domain-like"/>
    <property type="match status" value="1"/>
</dbReference>
<dbReference type="NCBIfam" id="TIGR00612">
    <property type="entry name" value="ispG_gcpE"/>
    <property type="match status" value="1"/>
</dbReference>
<feature type="domain" description="IspG TIM-barrel" evidence="8">
    <location>
        <begin position="18"/>
        <end position="256"/>
    </location>
</feature>
<dbReference type="SUPFAM" id="SSF51604">
    <property type="entry name" value="Enolase C-terminal domain-like"/>
    <property type="match status" value="1"/>
</dbReference>
<feature type="binding site" evidence="7">
    <location>
        <position position="310"/>
    </location>
    <ligand>
        <name>[4Fe-4S] cluster</name>
        <dbReference type="ChEBI" id="CHEBI:49883"/>
    </ligand>
</feature>
<dbReference type="GO" id="GO:0051539">
    <property type="term" value="F:4 iron, 4 sulfur cluster binding"/>
    <property type="evidence" value="ECO:0007669"/>
    <property type="project" value="UniProtKB-UniRule"/>
</dbReference>
<dbReference type="PATRIC" id="fig|118110.3.peg.268"/>
<evidence type="ECO:0000259" key="8">
    <source>
        <dbReference type="Pfam" id="PF04551"/>
    </source>
</evidence>
<comment type="similarity">
    <text evidence="7">Belongs to the IspG family.</text>
</comment>
<dbReference type="Gene3D" id="3.20.20.20">
    <property type="entry name" value="Dihydropteroate synthase-like"/>
    <property type="match status" value="1"/>
</dbReference>
<evidence type="ECO:0000256" key="3">
    <source>
        <dbReference type="ARBA" id="ARBA00023002"/>
    </source>
</evidence>
<dbReference type="GO" id="GO:0141197">
    <property type="term" value="F:4-hydroxy-3-methylbut-2-enyl-diphosphate synthase activity (flavodoxin)"/>
    <property type="evidence" value="ECO:0007669"/>
    <property type="project" value="UniProtKB-EC"/>
</dbReference>
<dbReference type="InterPro" id="IPR058579">
    <property type="entry name" value="IspG_C"/>
</dbReference>
<dbReference type="GO" id="GO:0046429">
    <property type="term" value="F:4-hydroxy-3-methylbut-2-en-1-yl diphosphate synthase activity (ferredoxin)"/>
    <property type="evidence" value="ECO:0007669"/>
    <property type="project" value="UniProtKB-UniRule"/>
</dbReference>
<dbReference type="InterPro" id="IPR058578">
    <property type="entry name" value="IspG_TIM"/>
</dbReference>
<dbReference type="NCBIfam" id="NF001540">
    <property type="entry name" value="PRK00366.1"/>
    <property type="match status" value="1"/>
</dbReference>
<keyword evidence="3 7" id="KW-0560">Oxidoreductase</keyword>
<dbReference type="InterPro" id="IPR036849">
    <property type="entry name" value="Enolase-like_C_sf"/>
</dbReference>
<dbReference type="InterPro" id="IPR011005">
    <property type="entry name" value="Dihydropteroate_synth-like_sf"/>
</dbReference>
<evidence type="ECO:0000256" key="4">
    <source>
        <dbReference type="ARBA" id="ARBA00023004"/>
    </source>
</evidence>
<keyword evidence="11" id="KW-1185">Reference proteome</keyword>
<reference evidence="10 11" key="1">
    <citation type="submission" date="2015-04" db="EMBL/GenBank/DDBJ databases">
        <title>Buchnera aphidicola assembly.</title>
        <authorList>
            <person name="Zhang Y."/>
        </authorList>
    </citation>
    <scope>NUCLEOTIDE SEQUENCE [LARGE SCALE GENOMIC DNA]</scope>
    <source>
        <strain evidence="10 11">SC</strain>
    </source>
</reference>
<dbReference type="UniPathway" id="UPA00056">
    <property type="reaction ID" value="UER00096"/>
</dbReference>
<feature type="binding site" evidence="7">
    <location>
        <position position="275"/>
    </location>
    <ligand>
        <name>[4Fe-4S] cluster</name>
        <dbReference type="ChEBI" id="CHEBI:49883"/>
    </ligand>
</feature>
<evidence type="ECO:0000256" key="6">
    <source>
        <dbReference type="ARBA" id="ARBA00023229"/>
    </source>
</evidence>
<evidence type="ECO:0000313" key="10">
    <source>
        <dbReference type="EMBL" id="ANF17049.1"/>
    </source>
</evidence>
<comment type="function">
    <text evidence="7">Converts 2C-methyl-D-erythritol 2,4-cyclodiphosphate (ME-2,4cPP) into 1-hydroxy-2-methyl-2-(E)-butenyl 4-diphosphate.</text>
</comment>
<evidence type="ECO:0000313" key="11">
    <source>
        <dbReference type="Proteomes" id="UP000077654"/>
    </source>
</evidence>
<comment type="pathway">
    <text evidence="7">Isoprenoid biosynthesis; isopentenyl diphosphate biosynthesis via DXP pathway; isopentenyl diphosphate from 1-deoxy-D-xylulose 5-phosphate: step 5/6.</text>
</comment>
<dbReference type="GO" id="GO:0005506">
    <property type="term" value="F:iron ion binding"/>
    <property type="evidence" value="ECO:0007669"/>
    <property type="project" value="InterPro"/>
</dbReference>
<keyword evidence="1 7" id="KW-0004">4Fe-4S</keyword>
<evidence type="ECO:0000256" key="2">
    <source>
        <dbReference type="ARBA" id="ARBA00022723"/>
    </source>
</evidence>
<feature type="binding site" evidence="7">
    <location>
        <position position="317"/>
    </location>
    <ligand>
        <name>[4Fe-4S] cluster</name>
        <dbReference type="ChEBI" id="CHEBI:49883"/>
    </ligand>
</feature>
<dbReference type="Pfam" id="PF04551">
    <property type="entry name" value="GcpE"/>
    <property type="match status" value="1"/>
</dbReference>
<dbReference type="STRING" id="118110.XW81_01340"/>
<comment type="cofactor">
    <cofactor evidence="7">
        <name>[4Fe-4S] cluster</name>
        <dbReference type="ChEBI" id="CHEBI:49883"/>
    </cofactor>
    <text evidence="7">Binds 1 [4Fe-4S] cluster.</text>
</comment>
<evidence type="ECO:0000259" key="9">
    <source>
        <dbReference type="Pfam" id="PF26540"/>
    </source>
</evidence>
<comment type="catalytic activity">
    <reaction evidence="7">
        <text>(2E)-4-hydroxy-3-methylbut-2-enyl diphosphate + oxidized [flavodoxin] + H2O + 2 H(+) = 2-C-methyl-D-erythritol 2,4-cyclic diphosphate + reduced [flavodoxin]</text>
        <dbReference type="Rhea" id="RHEA:43604"/>
        <dbReference type="Rhea" id="RHEA-COMP:10622"/>
        <dbReference type="Rhea" id="RHEA-COMP:10623"/>
        <dbReference type="ChEBI" id="CHEBI:15377"/>
        <dbReference type="ChEBI" id="CHEBI:15378"/>
        <dbReference type="ChEBI" id="CHEBI:57618"/>
        <dbReference type="ChEBI" id="CHEBI:58210"/>
        <dbReference type="ChEBI" id="CHEBI:58483"/>
        <dbReference type="ChEBI" id="CHEBI:128753"/>
        <dbReference type="EC" id="1.17.7.3"/>
    </reaction>
</comment>
<evidence type="ECO:0000256" key="1">
    <source>
        <dbReference type="ARBA" id="ARBA00022485"/>
    </source>
</evidence>
<gene>
    <name evidence="7" type="primary">ispG</name>
    <name evidence="10" type="ORF">XW81_01340</name>
</gene>
<name>A0A172WDJ1_BUCSC</name>
<dbReference type="EC" id="1.17.7.3" evidence="7"/>
<dbReference type="InterPro" id="IPR004588">
    <property type="entry name" value="IspG_bac-typ"/>
</dbReference>
<organism evidence="10 11">
    <name type="scientific">Buchnera aphidicola subsp. Schlechtendalia chinensis</name>
    <dbReference type="NCBI Taxonomy" id="118110"/>
    <lineage>
        <taxon>Bacteria</taxon>
        <taxon>Pseudomonadati</taxon>
        <taxon>Pseudomonadota</taxon>
        <taxon>Gammaproteobacteria</taxon>
        <taxon>Enterobacterales</taxon>
        <taxon>Erwiniaceae</taxon>
        <taxon>Buchnera</taxon>
    </lineage>
</organism>
<keyword evidence="2 7" id="KW-0479">Metal-binding</keyword>
<protein>
    <recommendedName>
        <fullName evidence="7">4-hydroxy-3-methylbut-2-en-1-yl diphosphate synthase (flavodoxin)</fullName>
        <ecNumber evidence="7">1.17.7.3</ecNumber>
    </recommendedName>
    <alternativeName>
        <fullName evidence="7">1-hydroxy-2-methyl-2-(E)-butenyl 4-diphosphate synthase</fullName>
    </alternativeName>
</protein>
<keyword evidence="5 7" id="KW-0411">Iron-sulfur</keyword>
<dbReference type="Proteomes" id="UP000077654">
    <property type="component" value="Chromosome"/>
</dbReference>
<dbReference type="GO" id="GO:0019288">
    <property type="term" value="P:isopentenyl diphosphate biosynthetic process, methylerythritol 4-phosphate pathway"/>
    <property type="evidence" value="ECO:0007669"/>
    <property type="project" value="UniProtKB-UniRule"/>
</dbReference>
<dbReference type="HAMAP" id="MF_00159">
    <property type="entry name" value="IspG"/>
    <property type="match status" value="1"/>
</dbReference>
<dbReference type="PIRSF" id="PIRSF004640">
    <property type="entry name" value="IspG"/>
    <property type="match status" value="1"/>
</dbReference>
<accession>A0A172WDJ1</accession>
<proteinExistence type="inferred from homology"/>
<dbReference type="FunFam" id="3.20.20.20:FF:000001">
    <property type="entry name" value="4-hydroxy-3-methylbut-2-en-1-yl diphosphate synthase (flavodoxin)"/>
    <property type="match status" value="1"/>
</dbReference>
<dbReference type="PANTHER" id="PTHR30454:SF0">
    <property type="entry name" value="4-HYDROXY-3-METHYLBUT-2-EN-1-YL DIPHOSPHATE SYNTHASE (FERREDOXIN), CHLOROPLASTIC"/>
    <property type="match status" value="1"/>
</dbReference>